<dbReference type="AlphaFoldDB" id="A0A1H8NFV0"/>
<evidence type="ECO:0000313" key="5">
    <source>
        <dbReference type="Proteomes" id="UP000198939"/>
    </source>
</evidence>
<dbReference type="Proteomes" id="UP000183063">
    <property type="component" value="Unassembled WGS sequence"/>
</dbReference>
<evidence type="ECO:0000313" key="3">
    <source>
        <dbReference type="EMBL" id="SEO28500.1"/>
    </source>
</evidence>
<sequence length="57" mass="6308">MELVRHALPSRDRSHRNIDAVLRIEAEGAKTPKQRRSGTESGKDTVPAVHPYLSSSV</sequence>
<protein>
    <submittedName>
        <fullName evidence="2">Uncharacterized protein</fullName>
    </submittedName>
</protein>
<evidence type="ECO:0000313" key="4">
    <source>
        <dbReference type="Proteomes" id="UP000183063"/>
    </source>
</evidence>
<dbReference type="EMBL" id="FNXB01000016">
    <property type="protein sequence ID" value="SEH95400.1"/>
    <property type="molecule type" value="Genomic_DNA"/>
</dbReference>
<proteinExistence type="predicted"/>
<dbReference type="STRING" id="501024.RTCCBAU85039_3288"/>
<dbReference type="EMBL" id="FOCV01000014">
    <property type="protein sequence ID" value="SEO28500.1"/>
    <property type="molecule type" value="Genomic_DNA"/>
</dbReference>
<reference evidence="4" key="1">
    <citation type="submission" date="2016-10" db="EMBL/GenBank/DDBJ databases">
        <authorList>
            <person name="Wibberg D."/>
        </authorList>
    </citation>
    <scope>NUCLEOTIDE SEQUENCE [LARGE SCALE GENOMIC DNA]</scope>
</reference>
<keyword evidence="5" id="KW-1185">Reference proteome</keyword>
<reference evidence="2" key="3">
    <citation type="submission" date="2016-10" db="EMBL/GenBank/DDBJ databases">
        <authorList>
            <person name="de Groot N.N."/>
        </authorList>
    </citation>
    <scope>NUCLEOTIDE SEQUENCE [LARGE SCALE GENOMIC DNA]</scope>
    <source>
        <strain evidence="2">CCBAU85039</strain>
    </source>
</reference>
<evidence type="ECO:0000256" key="1">
    <source>
        <dbReference type="SAM" id="MobiDB-lite"/>
    </source>
</evidence>
<organism evidence="2 4">
    <name type="scientific">Rhizobium tibeticum</name>
    <dbReference type="NCBI Taxonomy" id="501024"/>
    <lineage>
        <taxon>Bacteria</taxon>
        <taxon>Pseudomonadati</taxon>
        <taxon>Pseudomonadota</taxon>
        <taxon>Alphaproteobacteria</taxon>
        <taxon>Hyphomicrobiales</taxon>
        <taxon>Rhizobiaceae</taxon>
        <taxon>Rhizobium/Agrobacterium group</taxon>
        <taxon>Rhizobium</taxon>
    </lineage>
</organism>
<dbReference type="Proteomes" id="UP000198939">
    <property type="component" value="Unassembled WGS sequence"/>
</dbReference>
<name>A0A1H8NFV0_9HYPH</name>
<gene>
    <name evidence="2" type="ORF">RTCCBAU85039_3288</name>
    <name evidence="3" type="ORF">SAMN05216228_1014123</name>
</gene>
<evidence type="ECO:0000313" key="2">
    <source>
        <dbReference type="EMBL" id="SEH95400.1"/>
    </source>
</evidence>
<reference evidence="3 5" key="2">
    <citation type="submission" date="2016-10" db="EMBL/GenBank/DDBJ databases">
        <authorList>
            <person name="Varghese N."/>
            <person name="Submissions S."/>
        </authorList>
    </citation>
    <scope>NUCLEOTIDE SEQUENCE [LARGE SCALE GENOMIC DNA]</scope>
    <source>
        <strain evidence="3 5">CGMCC 1.7071</strain>
    </source>
</reference>
<feature type="region of interest" description="Disordered" evidence="1">
    <location>
        <begin position="23"/>
        <end position="57"/>
    </location>
</feature>
<accession>A0A1H8NFV0</accession>